<keyword evidence="5" id="KW-1185">Reference proteome</keyword>
<dbReference type="EMBL" id="CP011104">
    <property type="protein sequence ID" value="AKH64391.1"/>
    <property type="molecule type" value="Genomic_DNA"/>
</dbReference>
<dbReference type="GO" id="GO:0016491">
    <property type="term" value="F:oxidoreductase activity"/>
    <property type="evidence" value="ECO:0007669"/>
    <property type="project" value="InterPro"/>
</dbReference>
<dbReference type="GO" id="GO:0046872">
    <property type="term" value="F:metal ion binding"/>
    <property type="evidence" value="ECO:0007669"/>
    <property type="project" value="UniProtKB-KW"/>
</dbReference>
<evidence type="ECO:0000313" key="5">
    <source>
        <dbReference type="Proteomes" id="UP000034866"/>
    </source>
</evidence>
<dbReference type="PATRIC" id="fig|230089.6.peg.3322"/>
<reference evidence="4 5" key="1">
    <citation type="journal article" date="2015" name="J. Biotechnol.">
        <title>Complete genome sequence of Photorhabdus temperata subsp. thracensis 39-8(T), an entomopathogenic bacterium for the improved commercial bioinsecticide.</title>
        <authorList>
            <person name="Kwak Y."/>
            <person name="Shin J.H."/>
        </authorList>
    </citation>
    <scope>NUCLEOTIDE SEQUENCE [LARGE SCALE GENOMIC DNA]</scope>
    <source>
        <strain evidence="4 5">DSM 15199</strain>
    </source>
</reference>
<keyword evidence="3" id="KW-0411">Iron-sulfur</keyword>
<keyword evidence="2" id="KW-0408">Iron</keyword>
<keyword evidence="1" id="KW-0479">Metal-binding</keyword>
<reference evidence="5" key="2">
    <citation type="submission" date="2015-03" db="EMBL/GenBank/DDBJ databases">
        <title>Genome sequence of Azospirillum thiophilum strain DSM 21654T.</title>
        <authorList>
            <person name="Kwak Y."/>
            <person name="Shin J.-H."/>
        </authorList>
    </citation>
    <scope>NUCLEOTIDE SEQUENCE [LARGE SCALE GENOMIC DNA]</scope>
    <source>
        <strain evidence="5">DSM 15199</strain>
    </source>
</reference>
<name>A0A0F7LRB0_9GAMM</name>
<proteinExistence type="predicted"/>
<dbReference type="Proteomes" id="UP000034866">
    <property type="component" value="Chromosome"/>
</dbReference>
<evidence type="ECO:0000256" key="1">
    <source>
        <dbReference type="ARBA" id="ARBA00022723"/>
    </source>
</evidence>
<dbReference type="AlphaFoldDB" id="A0A0F7LRB0"/>
<protein>
    <submittedName>
        <fullName evidence="4">Uncharacterized protein</fullName>
    </submittedName>
</protein>
<dbReference type="KEGG" id="ptt:VY86_14755"/>
<evidence type="ECO:0000256" key="2">
    <source>
        <dbReference type="ARBA" id="ARBA00023004"/>
    </source>
</evidence>
<dbReference type="InterPro" id="IPR011254">
    <property type="entry name" value="Prismane-like_sf"/>
</dbReference>
<dbReference type="InterPro" id="IPR016099">
    <property type="entry name" value="Prismane-like_a/b-sand"/>
</dbReference>
<dbReference type="STRING" id="230089.VY86_14755"/>
<dbReference type="SUPFAM" id="SSF56821">
    <property type="entry name" value="Prismane protein-like"/>
    <property type="match status" value="1"/>
</dbReference>
<sequence length="66" mass="7457">MNVHPVTGKAILISGHDLKDLPRLLDVDQCNDAYSAIMLAIRLADSAFSWCEKYLYRTNSTCILDR</sequence>
<organism evidence="4 5">
    <name type="scientific">Photorhabdus thracensis</name>
    <dbReference type="NCBI Taxonomy" id="230089"/>
    <lineage>
        <taxon>Bacteria</taxon>
        <taxon>Pseudomonadati</taxon>
        <taxon>Pseudomonadota</taxon>
        <taxon>Gammaproteobacteria</taxon>
        <taxon>Enterobacterales</taxon>
        <taxon>Morganellaceae</taxon>
        <taxon>Photorhabdus</taxon>
    </lineage>
</organism>
<accession>A0A0F7LRB0</accession>
<evidence type="ECO:0000256" key="3">
    <source>
        <dbReference type="ARBA" id="ARBA00023014"/>
    </source>
</evidence>
<dbReference type="GO" id="GO:0051536">
    <property type="term" value="F:iron-sulfur cluster binding"/>
    <property type="evidence" value="ECO:0007669"/>
    <property type="project" value="UniProtKB-KW"/>
</dbReference>
<dbReference type="Gene3D" id="3.40.50.2030">
    <property type="match status" value="1"/>
</dbReference>
<gene>
    <name evidence="4" type="ORF">VY86_14755</name>
</gene>
<evidence type="ECO:0000313" key="4">
    <source>
        <dbReference type="EMBL" id="AKH64391.1"/>
    </source>
</evidence>